<dbReference type="PANTHER" id="PTHR13696">
    <property type="entry name" value="P-LOOP CONTAINING NUCLEOSIDE TRIPHOSPHATE HYDROLASE"/>
    <property type="match status" value="1"/>
</dbReference>
<protein>
    <recommendedName>
        <fullName evidence="3">Cellulose synthase operon protein YhjQ</fullName>
    </recommendedName>
</protein>
<evidence type="ECO:0000313" key="2">
    <source>
        <dbReference type="Proteomes" id="UP000637769"/>
    </source>
</evidence>
<accession>A0ABQ1MGP5</accession>
<organism evidence="1 2">
    <name type="scientific">Asaia siamensis</name>
    <dbReference type="NCBI Taxonomy" id="110479"/>
    <lineage>
        <taxon>Bacteria</taxon>
        <taxon>Pseudomonadati</taxon>
        <taxon>Pseudomonadota</taxon>
        <taxon>Alphaproteobacteria</taxon>
        <taxon>Acetobacterales</taxon>
        <taxon>Acetobacteraceae</taxon>
        <taxon>Asaia</taxon>
    </lineage>
</organism>
<dbReference type="EMBL" id="BMCH01000008">
    <property type="protein sequence ID" value="GGC40340.1"/>
    <property type="molecule type" value="Genomic_DNA"/>
</dbReference>
<dbReference type="SUPFAM" id="SSF52540">
    <property type="entry name" value="P-loop containing nucleoside triphosphate hydrolases"/>
    <property type="match status" value="1"/>
</dbReference>
<comment type="caution">
    <text evidence="1">The sequence shown here is derived from an EMBL/GenBank/DDBJ whole genome shotgun (WGS) entry which is preliminary data.</text>
</comment>
<gene>
    <name evidence="1" type="ORF">GCM10007207_27220</name>
</gene>
<dbReference type="PANTHER" id="PTHR13696:SF52">
    <property type="entry name" value="PARA FAMILY PROTEIN CT_582"/>
    <property type="match status" value="1"/>
</dbReference>
<proteinExistence type="predicted"/>
<dbReference type="Pfam" id="PF06564">
    <property type="entry name" value="CBP_BcsQ"/>
    <property type="match status" value="1"/>
</dbReference>
<evidence type="ECO:0000313" key="1">
    <source>
        <dbReference type="EMBL" id="GGC40340.1"/>
    </source>
</evidence>
<dbReference type="Gene3D" id="3.40.50.300">
    <property type="entry name" value="P-loop containing nucleotide triphosphate hydrolases"/>
    <property type="match status" value="1"/>
</dbReference>
<dbReference type="RefSeq" id="WP_188427370.1">
    <property type="nucleotide sequence ID" value="NZ_BMCH01000008.1"/>
</dbReference>
<dbReference type="InterPro" id="IPR027417">
    <property type="entry name" value="P-loop_NTPase"/>
</dbReference>
<dbReference type="InterPro" id="IPR050678">
    <property type="entry name" value="DNA_Partitioning_ATPase"/>
</dbReference>
<dbReference type="Proteomes" id="UP000637769">
    <property type="component" value="Unassembled WGS sequence"/>
</dbReference>
<sequence>MTLICVASPKGGVGKTMVAAHLADEVRRAGAPRVVAVDLDPQNALRLHFGIPMSERFGISSCIVSGRPWIEAAKPSPHDVIVYPYGSQPVRVQAELEHALQLRPSLIAQEVFALSQQPNTIVIVDTSPGYSVSFSSILPVADMVVTVMTPEASCVSLVPEIHAGSCYQLDATTPLRFDHRVVINRFDPMNRVSAMAMPQLVRRFGPMLLGTIYRDEHIGEAFASQKLINHYAPHSRAAADLDRVGAQFIQHIQNLH</sequence>
<dbReference type="InterPro" id="IPR017746">
    <property type="entry name" value="Cellulose_synthase_operon_BcsQ"/>
</dbReference>
<keyword evidence="2" id="KW-1185">Reference proteome</keyword>
<evidence type="ECO:0008006" key="3">
    <source>
        <dbReference type="Google" id="ProtNLM"/>
    </source>
</evidence>
<name>A0ABQ1MGP5_9PROT</name>
<dbReference type="CDD" id="cd02042">
    <property type="entry name" value="ParAB_family"/>
    <property type="match status" value="1"/>
</dbReference>
<reference evidence="2" key="1">
    <citation type="journal article" date="2019" name="Int. J. Syst. Evol. Microbiol.">
        <title>The Global Catalogue of Microorganisms (GCM) 10K type strain sequencing project: providing services to taxonomists for standard genome sequencing and annotation.</title>
        <authorList>
            <consortium name="The Broad Institute Genomics Platform"/>
            <consortium name="The Broad Institute Genome Sequencing Center for Infectious Disease"/>
            <person name="Wu L."/>
            <person name="Ma J."/>
        </authorList>
    </citation>
    <scope>NUCLEOTIDE SEQUENCE [LARGE SCALE GENOMIC DNA]</scope>
    <source>
        <strain evidence="2">CCM 7132</strain>
    </source>
</reference>